<keyword evidence="4" id="KW-0040">ANK repeat</keyword>
<keyword evidence="2" id="KW-0597">Phosphoprotein</keyword>
<feature type="compositionally biased region" description="Basic and acidic residues" evidence="6">
    <location>
        <begin position="54"/>
        <end position="72"/>
    </location>
</feature>
<dbReference type="PANTHER" id="PTHR15263">
    <property type="entry name" value="I-KAPPA-B-LIKE PROTEIN IKBL"/>
    <property type="match status" value="1"/>
</dbReference>
<dbReference type="EMBL" id="CAACVR010000012">
    <property type="protein sequence ID" value="VEU21803.1"/>
    <property type="molecule type" value="Genomic_DNA"/>
</dbReference>
<feature type="region of interest" description="Disordered" evidence="6">
    <location>
        <begin position="1"/>
        <end position="175"/>
    </location>
</feature>
<protein>
    <submittedName>
        <fullName evidence="7">DEKNAAC102717</fullName>
    </submittedName>
</protein>
<evidence type="ECO:0000256" key="2">
    <source>
        <dbReference type="ARBA" id="ARBA00022553"/>
    </source>
</evidence>
<proteinExistence type="predicted"/>
<dbReference type="OrthoDB" id="412109at2759"/>
<evidence type="ECO:0000256" key="6">
    <source>
        <dbReference type="SAM" id="MobiDB-lite"/>
    </source>
</evidence>
<comment type="subcellular location">
    <subcellularLocation>
        <location evidence="1">Nucleus</location>
    </subcellularLocation>
</comment>
<keyword evidence="8" id="KW-1185">Reference proteome</keyword>
<keyword evidence="3" id="KW-0677">Repeat</keyword>
<dbReference type="InParanoid" id="A0A448YLS3"/>
<evidence type="ECO:0000313" key="7">
    <source>
        <dbReference type="EMBL" id="VEU21803.1"/>
    </source>
</evidence>
<dbReference type="Proteomes" id="UP000290900">
    <property type="component" value="Unassembled WGS sequence"/>
</dbReference>
<dbReference type="InterPro" id="IPR038753">
    <property type="entry name" value="NFKBIL1"/>
</dbReference>
<name>A0A448YLS3_BRENA</name>
<evidence type="ECO:0000256" key="4">
    <source>
        <dbReference type="ARBA" id="ARBA00023043"/>
    </source>
</evidence>
<evidence type="ECO:0000313" key="8">
    <source>
        <dbReference type="Proteomes" id="UP000290900"/>
    </source>
</evidence>
<feature type="compositionally biased region" description="Pro residues" evidence="6">
    <location>
        <begin position="108"/>
        <end position="117"/>
    </location>
</feature>
<dbReference type="AlphaFoldDB" id="A0A448YLS3"/>
<evidence type="ECO:0000256" key="5">
    <source>
        <dbReference type="ARBA" id="ARBA00023242"/>
    </source>
</evidence>
<dbReference type="PANTHER" id="PTHR15263:SF1">
    <property type="entry name" value="NF-KAPPA-B INHIBITOR-LIKE PROTEIN 1"/>
    <property type="match status" value="1"/>
</dbReference>
<feature type="compositionally biased region" description="Low complexity" evidence="6">
    <location>
        <begin position="1"/>
        <end position="10"/>
    </location>
</feature>
<reference evidence="7 8" key="1">
    <citation type="submission" date="2018-12" db="EMBL/GenBank/DDBJ databases">
        <authorList>
            <person name="Tiukova I."/>
            <person name="Dainat J."/>
        </authorList>
    </citation>
    <scope>NUCLEOTIDE SEQUENCE [LARGE SCALE GENOMIC DNA]</scope>
</reference>
<evidence type="ECO:0000256" key="1">
    <source>
        <dbReference type="ARBA" id="ARBA00004123"/>
    </source>
</evidence>
<feature type="compositionally biased region" description="Acidic residues" evidence="6">
    <location>
        <begin position="154"/>
        <end position="175"/>
    </location>
</feature>
<organism evidence="7 8">
    <name type="scientific">Brettanomyces naardenensis</name>
    <name type="common">Yeast</name>
    <dbReference type="NCBI Taxonomy" id="13370"/>
    <lineage>
        <taxon>Eukaryota</taxon>
        <taxon>Fungi</taxon>
        <taxon>Dikarya</taxon>
        <taxon>Ascomycota</taxon>
        <taxon>Saccharomycotina</taxon>
        <taxon>Pichiomycetes</taxon>
        <taxon>Pichiales</taxon>
        <taxon>Pichiaceae</taxon>
        <taxon>Brettanomyces</taxon>
    </lineage>
</organism>
<accession>A0A448YLS3</accession>
<keyword evidence="5" id="KW-0539">Nucleus</keyword>
<gene>
    <name evidence="7" type="ORF">BRENAR_LOCUS2535</name>
</gene>
<feature type="compositionally biased region" description="Basic residues" evidence="6">
    <location>
        <begin position="11"/>
        <end position="34"/>
    </location>
</feature>
<evidence type="ECO:0000256" key="3">
    <source>
        <dbReference type="ARBA" id="ARBA00022737"/>
    </source>
</evidence>
<sequence length="275" mass="30542">MDVPKVVSSRRGGRSGKVGKRRAGGGRLRFKRRGGKDEGNLRGGGGGQEENEDERTGRERAGDERGDHEDAGRGQMSHRRTSHGGNKDQSTRHSRTRHQSRQTDDPGVPHPGTPQPSPTELREYGPEINGYRFVATDAKDVVGNGEEKEKESGTDEEDAGIDDYPSDSFGDGDSDSDTYTYTAYARQWEDIVSSGQLPASIPLPVASNSVDDLDVEHVRLFLNTKERIRSERLRWHPDKMIVRLEKLGVTEERAGRYKEIVTMVSQVINSLATNR</sequence>
<dbReference type="GO" id="GO:0005634">
    <property type="term" value="C:nucleus"/>
    <property type="evidence" value="ECO:0007669"/>
    <property type="project" value="UniProtKB-SubCell"/>
</dbReference>
<dbReference type="STRING" id="13370.A0A448YLS3"/>
<dbReference type="GO" id="GO:0043124">
    <property type="term" value="P:negative regulation of canonical NF-kappaB signal transduction"/>
    <property type="evidence" value="ECO:0007669"/>
    <property type="project" value="InterPro"/>
</dbReference>
<feature type="compositionally biased region" description="Basic and acidic residues" evidence="6">
    <location>
        <begin position="137"/>
        <end position="153"/>
    </location>
</feature>